<dbReference type="EMBL" id="CAKJVB030000228">
    <property type="protein sequence ID" value="CAH1232098.1"/>
    <property type="molecule type" value="Genomic_DNA"/>
</dbReference>
<name>A0A9P0DXA7_DIABA</name>
<accession>A0A9P0DXA7</accession>
<dbReference type="Proteomes" id="UP001153709">
    <property type="component" value="Unassembled WGS sequence"/>
</dbReference>
<dbReference type="Gene3D" id="1.10.10.60">
    <property type="entry name" value="Homeodomain-like"/>
    <property type="match status" value="1"/>
</dbReference>
<keyword evidence="2" id="KW-1185">Reference proteome</keyword>
<organism evidence="1 2">
    <name type="scientific">Diabrotica balteata</name>
    <name type="common">Banded cucumber beetle</name>
    <dbReference type="NCBI Taxonomy" id="107213"/>
    <lineage>
        <taxon>Eukaryota</taxon>
        <taxon>Metazoa</taxon>
        <taxon>Ecdysozoa</taxon>
        <taxon>Arthropoda</taxon>
        <taxon>Hexapoda</taxon>
        <taxon>Insecta</taxon>
        <taxon>Pterygota</taxon>
        <taxon>Neoptera</taxon>
        <taxon>Endopterygota</taxon>
        <taxon>Coleoptera</taxon>
        <taxon>Polyphaga</taxon>
        <taxon>Cucujiformia</taxon>
        <taxon>Chrysomeloidea</taxon>
        <taxon>Chrysomelidae</taxon>
        <taxon>Galerucinae</taxon>
        <taxon>Diabroticina</taxon>
        <taxon>Diabroticites</taxon>
        <taxon>Diabrotica</taxon>
    </lineage>
</organism>
<sequence length="106" mass="12491">MAGVSYTADEDNLILKLIIDTKAYYVLRDKEYWVDLATLGLFDKSRTWMSIQDRFNKNILPNIMNEMYTIPEEDKHRILLAWEQTAENFHDSDGDEDYDTDDTDSD</sequence>
<evidence type="ECO:0000313" key="1">
    <source>
        <dbReference type="EMBL" id="CAH1232098.1"/>
    </source>
</evidence>
<reference evidence="1" key="1">
    <citation type="submission" date="2022-01" db="EMBL/GenBank/DDBJ databases">
        <authorList>
            <person name="King R."/>
        </authorList>
    </citation>
    <scope>NUCLEOTIDE SEQUENCE</scope>
</reference>
<dbReference type="AlphaFoldDB" id="A0A9P0DXA7"/>
<gene>
    <name evidence="1" type="ORF">DIABBA_LOCUS139</name>
</gene>
<protein>
    <submittedName>
        <fullName evidence="1">Uncharacterized protein</fullName>
    </submittedName>
</protein>
<dbReference type="OrthoDB" id="10257855at2759"/>
<evidence type="ECO:0000313" key="2">
    <source>
        <dbReference type="Proteomes" id="UP001153709"/>
    </source>
</evidence>
<proteinExistence type="predicted"/>
<comment type="caution">
    <text evidence="1">The sequence shown here is derived from an EMBL/GenBank/DDBJ whole genome shotgun (WGS) entry which is preliminary data.</text>
</comment>